<dbReference type="InterPro" id="IPR001104">
    <property type="entry name" value="3-oxo-5_a-steroid_4-DH_C"/>
</dbReference>
<feature type="domain" description="3-oxo-5-alpha-steroid 4-dehydrogenase C-terminal" evidence="7">
    <location>
        <begin position="300"/>
        <end position="351"/>
    </location>
</feature>
<name>A0A316ZIB6_9BASI</name>
<dbReference type="PANTHER" id="PTHR10556">
    <property type="entry name" value="3-OXO-5-ALPHA-STEROID 4-DEHYDROGENASE"/>
    <property type="match status" value="1"/>
</dbReference>
<sequence length="352" mass="38457">MASASHLALGGLPQPGALGLSLATWRAQAAPQLYALAVLFFKAFPFLLPLLRHINAPHGRFALPQSRLNLPGNAAWIAMELWSPVVFAGALLSPPLIAGTAAPLWQPSLARLALLPLPNRILALLYLTHYTHRALLQPLRSPPRSPIHLSVALSATMFNTLNGLIMGSWIGGRSPPVELPGVRAVILSPGLLPRWALESPLFWLGVAGWVVGFAGNVWHDEVLMNLRRKPKGQRADKKEKPRYEIPHGGLYRYISYPNYLCEWFEWFSFAVAALALSPLSPLSPLAPTLPAMTRVALLLSAPPLVFPICEVVAMLPRAVNGHKWYHSKFGVEGDGKDGRYPKDRTAVIPGLL</sequence>
<dbReference type="EMBL" id="KZ819286">
    <property type="protein sequence ID" value="PWO00056.1"/>
    <property type="molecule type" value="Genomic_DNA"/>
</dbReference>
<feature type="transmembrane region" description="Helical" evidence="6">
    <location>
        <begin position="201"/>
        <end position="219"/>
    </location>
</feature>
<keyword evidence="5 6" id="KW-0472">Membrane</keyword>
<feature type="domain" description="3-oxo-5-alpha-steroid 4-dehydrogenase C-terminal" evidence="7">
    <location>
        <begin position="148"/>
        <end position="275"/>
    </location>
</feature>
<dbReference type="AlphaFoldDB" id="A0A316ZIB6"/>
<evidence type="ECO:0000256" key="4">
    <source>
        <dbReference type="ARBA" id="ARBA00022989"/>
    </source>
</evidence>
<dbReference type="InterPro" id="IPR039357">
    <property type="entry name" value="SRD5A/TECR"/>
</dbReference>
<keyword evidence="4 6" id="KW-1133">Transmembrane helix</keyword>
<organism evidence="8 9">
    <name type="scientific">Tilletiopsis washingtonensis</name>
    <dbReference type="NCBI Taxonomy" id="58919"/>
    <lineage>
        <taxon>Eukaryota</taxon>
        <taxon>Fungi</taxon>
        <taxon>Dikarya</taxon>
        <taxon>Basidiomycota</taxon>
        <taxon>Ustilaginomycotina</taxon>
        <taxon>Exobasidiomycetes</taxon>
        <taxon>Entylomatales</taxon>
        <taxon>Entylomatales incertae sedis</taxon>
        <taxon>Tilletiopsis</taxon>
    </lineage>
</organism>
<dbReference type="Pfam" id="PF02544">
    <property type="entry name" value="Steroid_dh"/>
    <property type="match status" value="2"/>
</dbReference>
<evidence type="ECO:0000256" key="5">
    <source>
        <dbReference type="ARBA" id="ARBA00023136"/>
    </source>
</evidence>
<dbReference type="RefSeq" id="XP_025600334.1">
    <property type="nucleotide sequence ID" value="XM_025741675.1"/>
</dbReference>
<gene>
    <name evidence="8" type="ORF">FA09DRAFT_328184</name>
</gene>
<dbReference type="Gene3D" id="1.20.120.1630">
    <property type="match status" value="1"/>
</dbReference>
<keyword evidence="3 6" id="KW-0812">Transmembrane</keyword>
<evidence type="ECO:0000259" key="7">
    <source>
        <dbReference type="Pfam" id="PF02544"/>
    </source>
</evidence>
<evidence type="ECO:0000256" key="1">
    <source>
        <dbReference type="ARBA" id="ARBA00004141"/>
    </source>
</evidence>
<comment type="similarity">
    <text evidence="2">Belongs to the steroid 5-alpha reductase family.</text>
</comment>
<feature type="transmembrane region" description="Helical" evidence="6">
    <location>
        <begin position="149"/>
        <end position="170"/>
    </location>
</feature>
<dbReference type="PANTHER" id="PTHR10556:SF43">
    <property type="entry name" value="STEROID 5-ALPHA-REDUCTASE DET2"/>
    <property type="match status" value="1"/>
</dbReference>
<dbReference type="STRING" id="58919.A0A316ZIB6"/>
<accession>A0A316ZIB6</accession>
<evidence type="ECO:0000313" key="8">
    <source>
        <dbReference type="EMBL" id="PWO00056.1"/>
    </source>
</evidence>
<evidence type="ECO:0000256" key="2">
    <source>
        <dbReference type="ARBA" id="ARBA00007742"/>
    </source>
</evidence>
<dbReference type="GO" id="GO:0006629">
    <property type="term" value="P:lipid metabolic process"/>
    <property type="evidence" value="ECO:0007669"/>
    <property type="project" value="InterPro"/>
</dbReference>
<protein>
    <recommendedName>
        <fullName evidence="7">3-oxo-5-alpha-steroid 4-dehydrogenase C-terminal domain-containing protein</fullName>
    </recommendedName>
</protein>
<dbReference type="Proteomes" id="UP000245946">
    <property type="component" value="Unassembled WGS sequence"/>
</dbReference>
<proteinExistence type="inferred from homology"/>
<feature type="transmembrane region" description="Helical" evidence="6">
    <location>
        <begin position="33"/>
        <end position="54"/>
    </location>
</feature>
<evidence type="ECO:0000313" key="9">
    <source>
        <dbReference type="Proteomes" id="UP000245946"/>
    </source>
</evidence>
<dbReference type="GO" id="GO:0016627">
    <property type="term" value="F:oxidoreductase activity, acting on the CH-CH group of donors"/>
    <property type="evidence" value="ECO:0007669"/>
    <property type="project" value="InterPro"/>
</dbReference>
<comment type="subcellular location">
    <subcellularLocation>
        <location evidence="1">Membrane</location>
        <topology evidence="1">Multi-pass membrane protein</topology>
    </subcellularLocation>
</comment>
<evidence type="ECO:0000256" key="6">
    <source>
        <dbReference type="SAM" id="Phobius"/>
    </source>
</evidence>
<dbReference type="PROSITE" id="PS50244">
    <property type="entry name" value="S5A_REDUCTASE"/>
    <property type="match status" value="1"/>
</dbReference>
<evidence type="ECO:0000256" key="3">
    <source>
        <dbReference type="ARBA" id="ARBA00022692"/>
    </source>
</evidence>
<dbReference type="OrthoDB" id="5788137at2759"/>
<dbReference type="GeneID" id="37269219"/>
<dbReference type="GO" id="GO:0016020">
    <property type="term" value="C:membrane"/>
    <property type="evidence" value="ECO:0007669"/>
    <property type="project" value="UniProtKB-SubCell"/>
</dbReference>
<reference evidence="8 9" key="1">
    <citation type="journal article" date="2018" name="Mol. Biol. Evol.">
        <title>Broad Genomic Sampling Reveals a Smut Pathogenic Ancestry of the Fungal Clade Ustilaginomycotina.</title>
        <authorList>
            <person name="Kijpornyongpan T."/>
            <person name="Mondo S.J."/>
            <person name="Barry K."/>
            <person name="Sandor L."/>
            <person name="Lee J."/>
            <person name="Lipzen A."/>
            <person name="Pangilinan J."/>
            <person name="LaButti K."/>
            <person name="Hainaut M."/>
            <person name="Henrissat B."/>
            <person name="Grigoriev I.V."/>
            <person name="Spatafora J.W."/>
            <person name="Aime M.C."/>
        </authorList>
    </citation>
    <scope>NUCLEOTIDE SEQUENCE [LARGE SCALE GENOMIC DNA]</scope>
    <source>
        <strain evidence="8 9">MCA 4186</strain>
    </source>
</reference>
<keyword evidence="9" id="KW-1185">Reference proteome</keyword>